<dbReference type="Proteomes" id="UP001060215">
    <property type="component" value="Chromosome 4"/>
</dbReference>
<dbReference type="EMBL" id="CM045761">
    <property type="protein sequence ID" value="KAI8015380.1"/>
    <property type="molecule type" value="Genomic_DNA"/>
</dbReference>
<protein>
    <submittedName>
        <fullName evidence="1">Uncharacterized protein</fullName>
    </submittedName>
</protein>
<comment type="caution">
    <text evidence="1">The sequence shown here is derived from an EMBL/GenBank/DDBJ whole genome shotgun (WGS) entry which is preliminary data.</text>
</comment>
<evidence type="ECO:0000313" key="1">
    <source>
        <dbReference type="EMBL" id="KAI8015380.1"/>
    </source>
</evidence>
<evidence type="ECO:0000313" key="2">
    <source>
        <dbReference type="Proteomes" id="UP001060215"/>
    </source>
</evidence>
<reference evidence="1 2" key="1">
    <citation type="journal article" date="2022" name="Plant J.">
        <title>Chromosome-level genome of Camellia lanceoleosa provides a valuable resource for understanding genome evolution and self-incompatibility.</title>
        <authorList>
            <person name="Gong W."/>
            <person name="Xiao S."/>
            <person name="Wang L."/>
            <person name="Liao Z."/>
            <person name="Chang Y."/>
            <person name="Mo W."/>
            <person name="Hu G."/>
            <person name="Li W."/>
            <person name="Zhao G."/>
            <person name="Zhu H."/>
            <person name="Hu X."/>
            <person name="Ji K."/>
            <person name="Xiang X."/>
            <person name="Song Q."/>
            <person name="Yuan D."/>
            <person name="Jin S."/>
            <person name="Zhang L."/>
        </authorList>
    </citation>
    <scope>NUCLEOTIDE SEQUENCE [LARGE SCALE GENOMIC DNA]</scope>
    <source>
        <strain evidence="1">SQ_2022a</strain>
    </source>
</reference>
<name>A0ACC0HQX0_9ERIC</name>
<sequence length="103" mass="11311">MKRSTISLQGMIRFTMLRLSPFLLLFALASATSVSLRRKTTLSSLVRDIDHLHQTGKSALSADGSKLYLTLGRQVSGSEAGLSPQHEAKHLKVKPPQDDFSEC</sequence>
<keyword evidence="2" id="KW-1185">Reference proteome</keyword>
<gene>
    <name evidence="1" type="ORF">LOK49_LG05G01298</name>
</gene>
<accession>A0ACC0HQX0</accession>
<organism evidence="1 2">
    <name type="scientific">Camellia lanceoleosa</name>
    <dbReference type="NCBI Taxonomy" id="1840588"/>
    <lineage>
        <taxon>Eukaryota</taxon>
        <taxon>Viridiplantae</taxon>
        <taxon>Streptophyta</taxon>
        <taxon>Embryophyta</taxon>
        <taxon>Tracheophyta</taxon>
        <taxon>Spermatophyta</taxon>
        <taxon>Magnoliopsida</taxon>
        <taxon>eudicotyledons</taxon>
        <taxon>Gunneridae</taxon>
        <taxon>Pentapetalae</taxon>
        <taxon>asterids</taxon>
        <taxon>Ericales</taxon>
        <taxon>Theaceae</taxon>
        <taxon>Camellia</taxon>
    </lineage>
</organism>
<proteinExistence type="predicted"/>